<dbReference type="EMBL" id="JANJYJ010000003">
    <property type="protein sequence ID" value="KAK3223051.1"/>
    <property type="molecule type" value="Genomic_DNA"/>
</dbReference>
<dbReference type="Proteomes" id="UP001281410">
    <property type="component" value="Unassembled WGS sequence"/>
</dbReference>
<protein>
    <recommendedName>
        <fullName evidence="3">Glutathione S-transferase</fullName>
    </recommendedName>
</protein>
<gene>
    <name evidence="1" type="ORF">Dsin_010076</name>
</gene>
<evidence type="ECO:0000313" key="1">
    <source>
        <dbReference type="EMBL" id="KAK3223051.1"/>
    </source>
</evidence>
<organism evidence="1 2">
    <name type="scientific">Dipteronia sinensis</name>
    <dbReference type="NCBI Taxonomy" id="43782"/>
    <lineage>
        <taxon>Eukaryota</taxon>
        <taxon>Viridiplantae</taxon>
        <taxon>Streptophyta</taxon>
        <taxon>Embryophyta</taxon>
        <taxon>Tracheophyta</taxon>
        <taxon>Spermatophyta</taxon>
        <taxon>Magnoliopsida</taxon>
        <taxon>eudicotyledons</taxon>
        <taxon>Gunneridae</taxon>
        <taxon>Pentapetalae</taxon>
        <taxon>rosids</taxon>
        <taxon>malvids</taxon>
        <taxon>Sapindales</taxon>
        <taxon>Sapindaceae</taxon>
        <taxon>Hippocastanoideae</taxon>
        <taxon>Acereae</taxon>
        <taxon>Dipteronia</taxon>
    </lineage>
</organism>
<keyword evidence="2" id="KW-1185">Reference proteome</keyword>
<comment type="caution">
    <text evidence="1">The sequence shown here is derived from an EMBL/GenBank/DDBJ whole genome shotgun (WGS) entry which is preliminary data.</text>
</comment>
<accession>A0AAE0ARU3</accession>
<dbReference type="Gene3D" id="1.20.1050.10">
    <property type="match status" value="1"/>
</dbReference>
<name>A0AAE0ARU3_9ROSI</name>
<proteinExistence type="predicted"/>
<dbReference type="InterPro" id="IPR036282">
    <property type="entry name" value="Glutathione-S-Trfase_C_sf"/>
</dbReference>
<evidence type="ECO:0008006" key="3">
    <source>
        <dbReference type="Google" id="ProtNLM"/>
    </source>
</evidence>
<sequence length="108" mass="12007">MGSSSLSEVLPSSYPIIYSKGEEREKAMAEFKELLRVFKDGIEKDFEKDFPTRSSFLNGESLGFLDVIVAANTCMYPAIKEALEIDYGLIKPPSLPVVVKRSKRVPCG</sequence>
<dbReference type="SUPFAM" id="SSF47616">
    <property type="entry name" value="GST C-terminal domain-like"/>
    <property type="match status" value="1"/>
</dbReference>
<reference evidence="1" key="1">
    <citation type="journal article" date="2023" name="Plant J.">
        <title>Genome sequences and population genomics provide insights into the demographic history, inbreeding, and mutation load of two 'living fossil' tree species of Dipteronia.</title>
        <authorList>
            <person name="Feng Y."/>
            <person name="Comes H.P."/>
            <person name="Chen J."/>
            <person name="Zhu S."/>
            <person name="Lu R."/>
            <person name="Zhang X."/>
            <person name="Li P."/>
            <person name="Qiu J."/>
            <person name="Olsen K.M."/>
            <person name="Qiu Y."/>
        </authorList>
    </citation>
    <scope>NUCLEOTIDE SEQUENCE</scope>
    <source>
        <strain evidence="1">NBL</strain>
    </source>
</reference>
<dbReference type="AlphaFoldDB" id="A0AAE0ARU3"/>
<evidence type="ECO:0000313" key="2">
    <source>
        <dbReference type="Proteomes" id="UP001281410"/>
    </source>
</evidence>